<gene>
    <name evidence="1" type="ORF">XELAEV_18006811mg</name>
</gene>
<evidence type="ECO:0000313" key="1">
    <source>
        <dbReference type="EMBL" id="OCU01029.1"/>
    </source>
</evidence>
<protein>
    <submittedName>
        <fullName evidence="1">Uncharacterized protein</fullName>
    </submittedName>
</protein>
<evidence type="ECO:0000313" key="2">
    <source>
        <dbReference type="Proteomes" id="UP000694892"/>
    </source>
</evidence>
<dbReference type="EMBL" id="CM004466">
    <property type="protein sequence ID" value="OCU01029.1"/>
    <property type="molecule type" value="Genomic_DNA"/>
</dbReference>
<dbReference type="AlphaFoldDB" id="A0A974I4J6"/>
<proteinExistence type="predicted"/>
<reference evidence="2" key="1">
    <citation type="journal article" date="2016" name="Nature">
        <title>Genome evolution in the allotetraploid frog Xenopus laevis.</title>
        <authorList>
            <person name="Session A.M."/>
            <person name="Uno Y."/>
            <person name="Kwon T."/>
            <person name="Chapman J.A."/>
            <person name="Toyoda A."/>
            <person name="Takahashi S."/>
            <person name="Fukui A."/>
            <person name="Hikosaka A."/>
            <person name="Suzuki A."/>
            <person name="Kondo M."/>
            <person name="van Heeringen S.J."/>
            <person name="Quigley I."/>
            <person name="Heinz S."/>
            <person name="Ogino H."/>
            <person name="Ochi H."/>
            <person name="Hellsten U."/>
            <person name="Lyons J.B."/>
            <person name="Simakov O."/>
            <person name="Putnam N."/>
            <person name="Stites J."/>
            <person name="Kuroki Y."/>
            <person name="Tanaka T."/>
            <person name="Michiue T."/>
            <person name="Watanabe M."/>
            <person name="Bogdanovic O."/>
            <person name="Lister R."/>
            <person name="Georgiou G."/>
            <person name="Paranjpe S.S."/>
            <person name="van Kruijsbergen I."/>
            <person name="Shu S."/>
            <person name="Carlson J."/>
            <person name="Kinoshita T."/>
            <person name="Ohta Y."/>
            <person name="Mawaribuchi S."/>
            <person name="Jenkins J."/>
            <person name="Grimwood J."/>
            <person name="Schmutz J."/>
            <person name="Mitros T."/>
            <person name="Mozaffari S.V."/>
            <person name="Suzuki Y."/>
            <person name="Haramoto Y."/>
            <person name="Yamamoto T.S."/>
            <person name="Takagi C."/>
            <person name="Heald R."/>
            <person name="Miller K."/>
            <person name="Haudenschild C."/>
            <person name="Kitzman J."/>
            <person name="Nakayama T."/>
            <person name="Izutsu Y."/>
            <person name="Robert J."/>
            <person name="Fortriede J."/>
            <person name="Burns K."/>
            <person name="Lotay V."/>
            <person name="Karimi K."/>
            <person name="Yasuoka Y."/>
            <person name="Dichmann D.S."/>
            <person name="Flajnik M.F."/>
            <person name="Houston D.W."/>
            <person name="Shendure J."/>
            <person name="DuPasquier L."/>
            <person name="Vize P.D."/>
            <person name="Zorn A.M."/>
            <person name="Ito M."/>
            <person name="Marcotte E.M."/>
            <person name="Wallingford J.B."/>
            <person name="Ito Y."/>
            <person name="Asashima M."/>
            <person name="Ueno N."/>
            <person name="Matsuda Y."/>
            <person name="Veenstra G.J."/>
            <person name="Fujiyama A."/>
            <person name="Harland R.M."/>
            <person name="Taira M."/>
            <person name="Rokhsar D.S."/>
        </authorList>
    </citation>
    <scope>NUCLEOTIDE SEQUENCE [LARGE SCALE GENOMIC DNA]</scope>
    <source>
        <strain evidence="2">J</strain>
    </source>
</reference>
<sequence length="116" mass="12802">MKLKGKYTPLFDMSSFSLGFVKKCLLLIYLISHIESSLDSVQTVWSLSVVDCGTSSPSASSGGGNAICICISPKLTSQFKWQAPFQFISMQEIASSSQIRVSLFCWTSSFRNIRLT</sequence>
<organism evidence="1 2">
    <name type="scientific">Xenopus laevis</name>
    <name type="common">African clawed frog</name>
    <dbReference type="NCBI Taxonomy" id="8355"/>
    <lineage>
        <taxon>Eukaryota</taxon>
        <taxon>Metazoa</taxon>
        <taxon>Chordata</taxon>
        <taxon>Craniata</taxon>
        <taxon>Vertebrata</taxon>
        <taxon>Euteleostomi</taxon>
        <taxon>Amphibia</taxon>
        <taxon>Batrachia</taxon>
        <taxon>Anura</taxon>
        <taxon>Pipoidea</taxon>
        <taxon>Pipidae</taxon>
        <taxon>Xenopodinae</taxon>
        <taxon>Xenopus</taxon>
        <taxon>Xenopus</taxon>
    </lineage>
</organism>
<dbReference type="Proteomes" id="UP000694892">
    <property type="component" value="Chromosome 1L"/>
</dbReference>
<name>A0A974I4J6_XENLA</name>
<accession>A0A974I4J6</accession>